<evidence type="ECO:0008006" key="5">
    <source>
        <dbReference type="Google" id="ProtNLM"/>
    </source>
</evidence>
<evidence type="ECO:0000256" key="1">
    <source>
        <dbReference type="SAM" id="Coils"/>
    </source>
</evidence>
<dbReference type="AlphaFoldDB" id="A0AAV5SZW8"/>
<keyword evidence="4" id="KW-1185">Reference proteome</keyword>
<evidence type="ECO:0000313" key="4">
    <source>
        <dbReference type="Proteomes" id="UP001432027"/>
    </source>
</evidence>
<dbReference type="CDD" id="cd14686">
    <property type="entry name" value="bZIP"/>
    <property type="match status" value="1"/>
</dbReference>
<keyword evidence="1" id="KW-0175">Coiled coil</keyword>
<feature type="non-terminal residue" evidence="3">
    <location>
        <position position="1"/>
    </location>
</feature>
<feature type="region of interest" description="Disordered" evidence="2">
    <location>
        <begin position="125"/>
        <end position="182"/>
    </location>
</feature>
<evidence type="ECO:0000256" key="2">
    <source>
        <dbReference type="SAM" id="MobiDB-lite"/>
    </source>
</evidence>
<gene>
    <name evidence="3" type="ORF">PENTCL1PPCAC_11047</name>
</gene>
<proteinExistence type="predicted"/>
<accession>A0AAV5SZW8</accession>
<dbReference type="EMBL" id="BTSX01000003">
    <property type="protein sequence ID" value="GMS88872.1"/>
    <property type="molecule type" value="Genomic_DNA"/>
</dbReference>
<evidence type="ECO:0000313" key="3">
    <source>
        <dbReference type="EMBL" id="GMS88872.1"/>
    </source>
</evidence>
<dbReference type="Proteomes" id="UP001432027">
    <property type="component" value="Unassembled WGS sequence"/>
</dbReference>
<reference evidence="3" key="1">
    <citation type="submission" date="2023-10" db="EMBL/GenBank/DDBJ databases">
        <title>Genome assembly of Pristionchus species.</title>
        <authorList>
            <person name="Yoshida K."/>
            <person name="Sommer R.J."/>
        </authorList>
    </citation>
    <scope>NUCLEOTIDE SEQUENCE</scope>
    <source>
        <strain evidence="3">RS0144</strain>
    </source>
</reference>
<sequence length="263" mass="29380">ATQLCLSVAPHTPLVMMANYFSDSSLSEWSHTSQSALLGEDPVLFYSPSYEQELMDKFLPESPSRSEFLASDDGFPSSVIASTGSSHDDFLLDEIENEATPIDEPVSYEEEVYEEDVQEYMDVPYESESSVSPTPSPPPRKTTRRQQFIAPASPMRVHSSSEIKKRGRPVGSKSNTKMAQYSKQYREAKKNEAATLNAEILDLSNDNSRLQKENDRLHAEVDALRKADAVNDAIATLLITVRSNPGRFRLCIDIHGKPYLEVV</sequence>
<comment type="caution">
    <text evidence="3">The sequence shown here is derived from an EMBL/GenBank/DDBJ whole genome shotgun (WGS) entry which is preliminary data.</text>
</comment>
<feature type="compositionally biased region" description="Polar residues" evidence="2">
    <location>
        <begin position="172"/>
        <end position="182"/>
    </location>
</feature>
<name>A0AAV5SZW8_9BILA</name>
<organism evidence="3 4">
    <name type="scientific">Pristionchus entomophagus</name>
    <dbReference type="NCBI Taxonomy" id="358040"/>
    <lineage>
        <taxon>Eukaryota</taxon>
        <taxon>Metazoa</taxon>
        <taxon>Ecdysozoa</taxon>
        <taxon>Nematoda</taxon>
        <taxon>Chromadorea</taxon>
        <taxon>Rhabditida</taxon>
        <taxon>Rhabditina</taxon>
        <taxon>Diplogasteromorpha</taxon>
        <taxon>Diplogasteroidea</taxon>
        <taxon>Neodiplogasteridae</taxon>
        <taxon>Pristionchus</taxon>
    </lineage>
</organism>
<feature type="coiled-coil region" evidence="1">
    <location>
        <begin position="186"/>
        <end position="227"/>
    </location>
</feature>
<protein>
    <recommendedName>
        <fullName evidence="5">BZIP domain-containing protein</fullName>
    </recommendedName>
</protein>